<reference evidence="3" key="1">
    <citation type="submission" date="2020-05" db="EMBL/GenBank/DDBJ databases">
        <authorList>
            <person name="Chiriac C."/>
            <person name="Salcher M."/>
            <person name="Ghai R."/>
            <person name="Kavagutti S V."/>
        </authorList>
    </citation>
    <scope>NUCLEOTIDE SEQUENCE</scope>
</reference>
<name>A0A6J7LZZ3_9ZZZZ</name>
<dbReference type="SUPFAM" id="SSF51695">
    <property type="entry name" value="PLC-like phosphodiesterases"/>
    <property type="match status" value="1"/>
</dbReference>
<proteinExistence type="predicted"/>
<sequence>MTITFAHRGGRADLAENTLPAFDRALAHGATGLETDAWCTGDKKVALVHDQTRWVLRASFIPWKINIGKSSAQQLARFEIPTLDDLYSTVGIDYELSIDCKEPAVSDLIVEVARRHGASERLWLCDYSTTRLKQLRKKFPEVNLVNSKPKRKVASTMERHAADLSDAGIDAMNMHQSEWTPGLVTLFHRFKVKVFAWDVQEVRHLRAMLALGVDAVYCDHVDRMVDVIA</sequence>
<evidence type="ECO:0000313" key="2">
    <source>
        <dbReference type="EMBL" id="CAB4910995.1"/>
    </source>
</evidence>
<dbReference type="EMBL" id="CAFBOF010000007">
    <property type="protein sequence ID" value="CAB4972862.1"/>
    <property type="molecule type" value="Genomic_DNA"/>
</dbReference>
<dbReference type="GO" id="GO:0006629">
    <property type="term" value="P:lipid metabolic process"/>
    <property type="evidence" value="ECO:0007669"/>
    <property type="project" value="InterPro"/>
</dbReference>
<protein>
    <submittedName>
        <fullName evidence="3">Unannotated protein</fullName>
    </submittedName>
</protein>
<dbReference type="AlphaFoldDB" id="A0A6J7LZZ3"/>
<dbReference type="PROSITE" id="PS51704">
    <property type="entry name" value="GP_PDE"/>
    <property type="match status" value="1"/>
</dbReference>
<gene>
    <name evidence="2" type="ORF">UFOPK3605_01111</name>
    <name evidence="3" type="ORF">UFOPK3897_00589</name>
</gene>
<dbReference type="PANTHER" id="PTHR46211:SF14">
    <property type="entry name" value="GLYCEROPHOSPHODIESTER PHOSPHODIESTERASE"/>
    <property type="match status" value="1"/>
</dbReference>
<dbReference type="GO" id="GO:0008081">
    <property type="term" value="F:phosphoric diester hydrolase activity"/>
    <property type="evidence" value="ECO:0007669"/>
    <property type="project" value="InterPro"/>
</dbReference>
<dbReference type="EMBL" id="CAFBMM010000059">
    <property type="protein sequence ID" value="CAB4910995.1"/>
    <property type="molecule type" value="Genomic_DNA"/>
</dbReference>
<dbReference type="CDD" id="cd08556">
    <property type="entry name" value="GDPD"/>
    <property type="match status" value="1"/>
</dbReference>
<organism evidence="3">
    <name type="scientific">freshwater metagenome</name>
    <dbReference type="NCBI Taxonomy" id="449393"/>
    <lineage>
        <taxon>unclassified sequences</taxon>
        <taxon>metagenomes</taxon>
        <taxon>ecological metagenomes</taxon>
    </lineage>
</organism>
<dbReference type="InterPro" id="IPR030395">
    <property type="entry name" value="GP_PDE_dom"/>
</dbReference>
<accession>A0A6J7LZZ3</accession>
<dbReference type="Pfam" id="PF03009">
    <property type="entry name" value="GDPD"/>
    <property type="match status" value="1"/>
</dbReference>
<dbReference type="Gene3D" id="3.20.20.190">
    <property type="entry name" value="Phosphatidylinositol (PI) phosphodiesterase"/>
    <property type="match status" value="1"/>
</dbReference>
<dbReference type="PANTHER" id="PTHR46211">
    <property type="entry name" value="GLYCEROPHOSPHORYL DIESTER PHOSPHODIESTERASE"/>
    <property type="match status" value="1"/>
</dbReference>
<dbReference type="InterPro" id="IPR017946">
    <property type="entry name" value="PLC-like_Pdiesterase_TIM-brl"/>
</dbReference>
<feature type="domain" description="GP-PDE" evidence="1">
    <location>
        <begin position="2"/>
        <end position="228"/>
    </location>
</feature>
<evidence type="ECO:0000313" key="3">
    <source>
        <dbReference type="EMBL" id="CAB4972862.1"/>
    </source>
</evidence>
<evidence type="ECO:0000259" key="1">
    <source>
        <dbReference type="PROSITE" id="PS51704"/>
    </source>
</evidence>